<keyword evidence="3 5" id="KW-0863">Zinc-finger</keyword>
<dbReference type="Pfam" id="PF00642">
    <property type="entry name" value="zf-CCCH"/>
    <property type="match status" value="1"/>
</dbReference>
<keyword evidence="1 5" id="KW-0479">Metal-binding</keyword>
<dbReference type="PANTHER" id="PTHR12547">
    <property type="entry name" value="CCCH ZINC FINGER/TIS11-RELATED"/>
    <property type="match status" value="1"/>
</dbReference>
<name>A0AAD8PGB6_BABGI</name>
<feature type="zinc finger region" description="C3H1-type" evidence="5">
    <location>
        <begin position="60"/>
        <end position="88"/>
    </location>
</feature>
<organism evidence="7 8">
    <name type="scientific">Babesia gibsoni</name>
    <dbReference type="NCBI Taxonomy" id="33632"/>
    <lineage>
        <taxon>Eukaryota</taxon>
        <taxon>Sar</taxon>
        <taxon>Alveolata</taxon>
        <taxon>Apicomplexa</taxon>
        <taxon>Aconoidasida</taxon>
        <taxon>Piroplasmida</taxon>
        <taxon>Babesiidae</taxon>
        <taxon>Babesia</taxon>
    </lineage>
</organism>
<dbReference type="GO" id="GO:0003729">
    <property type="term" value="F:mRNA binding"/>
    <property type="evidence" value="ECO:0007669"/>
    <property type="project" value="InterPro"/>
</dbReference>
<dbReference type="Proteomes" id="UP001230268">
    <property type="component" value="Unassembled WGS sequence"/>
</dbReference>
<dbReference type="Gene3D" id="3.30.1370.210">
    <property type="match status" value="1"/>
</dbReference>
<feature type="domain" description="C3H1-type" evidence="6">
    <location>
        <begin position="60"/>
        <end position="88"/>
    </location>
</feature>
<evidence type="ECO:0000313" key="8">
    <source>
        <dbReference type="Proteomes" id="UP001230268"/>
    </source>
</evidence>
<feature type="domain" description="C3H1-type" evidence="6">
    <location>
        <begin position="22"/>
        <end position="52"/>
    </location>
</feature>
<dbReference type="AlphaFoldDB" id="A0AAD8PGB6"/>
<feature type="zinc finger region" description="C3H1-type" evidence="5">
    <location>
        <begin position="22"/>
        <end position="52"/>
    </location>
</feature>
<dbReference type="SUPFAM" id="SSF90229">
    <property type="entry name" value="CCCH zinc finger"/>
    <property type="match status" value="1"/>
</dbReference>
<dbReference type="InterPro" id="IPR045877">
    <property type="entry name" value="ZFP36-like"/>
</dbReference>
<reference evidence="7" key="1">
    <citation type="submission" date="2023-08" db="EMBL/GenBank/DDBJ databases">
        <title>Draft sequence of the Babesia gibsoni genome.</title>
        <authorList>
            <person name="Yamagishi J.Y."/>
            <person name="Xuan X.X."/>
        </authorList>
    </citation>
    <scope>NUCLEOTIDE SEQUENCE</scope>
    <source>
        <strain evidence="7">Azabu</strain>
    </source>
</reference>
<evidence type="ECO:0000256" key="4">
    <source>
        <dbReference type="ARBA" id="ARBA00022833"/>
    </source>
</evidence>
<dbReference type="PROSITE" id="PS50103">
    <property type="entry name" value="ZF_C3H1"/>
    <property type="match status" value="3"/>
</dbReference>
<comment type="caution">
    <text evidence="7">The sequence shown here is derived from an EMBL/GenBank/DDBJ whole genome shotgun (WGS) entry which is preliminary data.</text>
</comment>
<accession>A0AAD8PGB6</accession>
<evidence type="ECO:0000256" key="2">
    <source>
        <dbReference type="ARBA" id="ARBA00022737"/>
    </source>
</evidence>
<feature type="domain" description="C3H1-type" evidence="6">
    <location>
        <begin position="96"/>
        <end position="123"/>
    </location>
</feature>
<dbReference type="InterPro" id="IPR036855">
    <property type="entry name" value="Znf_CCCH_sf"/>
</dbReference>
<sequence length="266" mass="30957">MTATAVNNNRSREVRVLSVEQFHKTKMCPHMNKPEGCIRSVRSQCPYAHTEAELKDPPNLLKTAMCKLHLKNSCKKSSDECPYAHDFDELRHTEGFYKTFVCKFWQKGHCKAGDMCRYAHGVQEIRKSSQQSTYDQKHDRGVLKVSSTFKAIENMEGPRQTVANDKECNTPTLSSGYCYNHTTRTPMYLYPMYGEMNPFSHTPTPADMQQWLAAPEPMHTKEQEEAYCLMHYYLQKYIECCSKQQIIVRQHVYFNPAYNAENCYKN</sequence>
<dbReference type="InterPro" id="IPR000571">
    <property type="entry name" value="Znf_CCCH"/>
</dbReference>
<keyword evidence="4 5" id="KW-0862">Zinc</keyword>
<proteinExistence type="predicted"/>
<protein>
    <recommendedName>
        <fullName evidence="6">C3H1-type domain-containing protein</fullName>
    </recommendedName>
</protein>
<keyword evidence="8" id="KW-1185">Reference proteome</keyword>
<evidence type="ECO:0000313" key="7">
    <source>
        <dbReference type="EMBL" id="KAK1444819.1"/>
    </source>
</evidence>
<keyword evidence="2" id="KW-0677">Repeat</keyword>
<feature type="zinc finger region" description="C3H1-type" evidence="5">
    <location>
        <begin position="96"/>
        <end position="123"/>
    </location>
</feature>
<dbReference type="SMART" id="SM00356">
    <property type="entry name" value="ZnF_C3H1"/>
    <property type="match status" value="2"/>
</dbReference>
<dbReference type="EMBL" id="JAVEPI010000001">
    <property type="protein sequence ID" value="KAK1444819.1"/>
    <property type="molecule type" value="Genomic_DNA"/>
</dbReference>
<dbReference type="Gene3D" id="4.10.1000.10">
    <property type="entry name" value="Zinc finger, CCCH-type"/>
    <property type="match status" value="1"/>
</dbReference>
<evidence type="ECO:0000259" key="6">
    <source>
        <dbReference type="PROSITE" id="PS50103"/>
    </source>
</evidence>
<evidence type="ECO:0000256" key="3">
    <source>
        <dbReference type="ARBA" id="ARBA00022771"/>
    </source>
</evidence>
<gene>
    <name evidence="7" type="ORF">BgAZ_107250</name>
</gene>
<evidence type="ECO:0000256" key="1">
    <source>
        <dbReference type="ARBA" id="ARBA00022723"/>
    </source>
</evidence>
<dbReference type="GO" id="GO:0008270">
    <property type="term" value="F:zinc ion binding"/>
    <property type="evidence" value="ECO:0007669"/>
    <property type="project" value="UniProtKB-KW"/>
</dbReference>
<evidence type="ECO:0000256" key="5">
    <source>
        <dbReference type="PROSITE-ProRule" id="PRU00723"/>
    </source>
</evidence>